<dbReference type="CDD" id="cd01650">
    <property type="entry name" value="RT_nLTR_like"/>
    <property type="match status" value="1"/>
</dbReference>
<dbReference type="WBParaSite" id="MhA1_Contig448.frz3.gene10">
    <property type="protein sequence ID" value="MhA1_Contig448.frz3.gene10"/>
    <property type="gene ID" value="MhA1_Contig448.frz3.gene10"/>
</dbReference>
<evidence type="ECO:0000313" key="2">
    <source>
        <dbReference type="Proteomes" id="UP000095281"/>
    </source>
</evidence>
<dbReference type="InterPro" id="IPR043502">
    <property type="entry name" value="DNA/RNA_pol_sf"/>
</dbReference>
<protein>
    <submittedName>
        <fullName evidence="3">Reverse transcriptase domain-containing protein</fullName>
    </submittedName>
</protein>
<keyword evidence="2" id="KW-1185">Reference proteome</keyword>
<accession>A0A1I8BS72</accession>
<proteinExistence type="predicted"/>
<dbReference type="Proteomes" id="UP000095281">
    <property type="component" value="Unplaced"/>
</dbReference>
<evidence type="ECO:0000313" key="3">
    <source>
        <dbReference type="WBParaSite" id="MhA1_Contig448.frz3.gene10"/>
    </source>
</evidence>
<dbReference type="SUPFAM" id="SSF56672">
    <property type="entry name" value="DNA/RNA polymerases"/>
    <property type="match status" value="1"/>
</dbReference>
<dbReference type="AlphaFoldDB" id="A0A1I8BS72"/>
<feature type="domain" description="Reverse transcriptase" evidence="1">
    <location>
        <begin position="153"/>
        <end position="357"/>
    </location>
</feature>
<dbReference type="OMA" id="TETHRIH"/>
<evidence type="ECO:0000259" key="1">
    <source>
        <dbReference type="PROSITE" id="PS50878"/>
    </source>
</evidence>
<dbReference type="PANTHER" id="PTHR19446">
    <property type="entry name" value="REVERSE TRANSCRIPTASES"/>
    <property type="match status" value="1"/>
</dbReference>
<organism evidence="2 3">
    <name type="scientific">Meloidogyne hapla</name>
    <name type="common">Root-knot nematode worm</name>
    <dbReference type="NCBI Taxonomy" id="6305"/>
    <lineage>
        <taxon>Eukaryota</taxon>
        <taxon>Metazoa</taxon>
        <taxon>Ecdysozoa</taxon>
        <taxon>Nematoda</taxon>
        <taxon>Chromadorea</taxon>
        <taxon>Rhabditida</taxon>
        <taxon>Tylenchina</taxon>
        <taxon>Tylenchomorpha</taxon>
        <taxon>Tylenchoidea</taxon>
        <taxon>Meloidogynidae</taxon>
        <taxon>Meloidogyninae</taxon>
        <taxon>Meloidogyne</taxon>
    </lineage>
</organism>
<dbReference type="PROSITE" id="PS50878">
    <property type="entry name" value="RT_POL"/>
    <property type="match status" value="1"/>
</dbReference>
<dbReference type="Pfam" id="PF00078">
    <property type="entry name" value="RVT_1"/>
    <property type="match status" value="1"/>
</dbReference>
<reference evidence="3" key="1">
    <citation type="submission" date="2016-11" db="UniProtKB">
        <authorList>
            <consortium name="WormBaseParasite"/>
        </authorList>
    </citation>
    <scope>IDENTIFICATION</scope>
</reference>
<sequence length="357" mass="41183">MNENYKDLYKSITLHIKIQTRNFFASEQNKIFQKNPNNIFKYINKHKTVNNMIPSIVYQNTFINKSEDKVDIFSSLFEKNFSNNTRSINLDFLENESDTQTKLTNIEFNIIDVVETIKKLPNKAGTSPDGINYKMLKSSINVISPHILELFRISLDSGKIPSIWKKSIVIPLFKKGGKSNPENYRPISLTCCTCRVMEKILTKYIVHFLTVNNLLSQEQFGFTKNRSTTTQFINFQKAFDSVPHDLLLKKLFAIGIQGKLIRWICNFLTNRTFQVNIGQNYSKSKNITSGVPQGSVLGPLLFLIYINDLPTVIPKNVHIKLFADESLKYITFITLKRRDNNLNWHLKTLKNGPEDGK</sequence>
<name>A0A1I8BS72_MELHA</name>
<dbReference type="InterPro" id="IPR000477">
    <property type="entry name" value="RT_dom"/>
</dbReference>